<dbReference type="Proteomes" id="UP000276133">
    <property type="component" value="Unassembled WGS sequence"/>
</dbReference>
<comment type="caution">
    <text evidence="2">The sequence shown here is derived from an EMBL/GenBank/DDBJ whole genome shotgun (WGS) entry which is preliminary data.</text>
</comment>
<protein>
    <submittedName>
        <fullName evidence="2">Uncharacterized protein</fullName>
    </submittedName>
</protein>
<dbReference type="EMBL" id="REGN01003399">
    <property type="protein sequence ID" value="RNA22797.1"/>
    <property type="molecule type" value="Genomic_DNA"/>
</dbReference>
<reference evidence="2 3" key="1">
    <citation type="journal article" date="2018" name="Sci. Rep.">
        <title>Genomic signatures of local adaptation to the degree of environmental predictability in rotifers.</title>
        <authorList>
            <person name="Franch-Gras L."/>
            <person name="Hahn C."/>
            <person name="Garcia-Roger E.M."/>
            <person name="Carmona M.J."/>
            <person name="Serra M."/>
            <person name="Gomez A."/>
        </authorList>
    </citation>
    <scope>NUCLEOTIDE SEQUENCE [LARGE SCALE GENOMIC DNA]</scope>
    <source>
        <strain evidence="2">HYR1</strain>
    </source>
</reference>
<keyword evidence="3" id="KW-1185">Reference proteome</keyword>
<evidence type="ECO:0000313" key="3">
    <source>
        <dbReference type="Proteomes" id="UP000276133"/>
    </source>
</evidence>
<accession>A0A3M7RH78</accession>
<name>A0A3M7RH78_BRAPC</name>
<proteinExistence type="predicted"/>
<feature type="region of interest" description="Disordered" evidence="1">
    <location>
        <begin position="1"/>
        <end position="59"/>
    </location>
</feature>
<evidence type="ECO:0000256" key="1">
    <source>
        <dbReference type="SAM" id="MobiDB-lite"/>
    </source>
</evidence>
<evidence type="ECO:0000313" key="2">
    <source>
        <dbReference type="EMBL" id="RNA22797.1"/>
    </source>
</evidence>
<gene>
    <name evidence="2" type="ORF">BpHYR1_031418</name>
</gene>
<sequence length="97" mass="11301">MKLKIVSEESDSDDPPVQEPISKKIRPVETLTVTPQPQVKKKRGRPVGSNKQKNKNNKKHLFLSSQLLHSYERTLFLKTAEFQQKYLIVERNSKQKN</sequence>
<organism evidence="2 3">
    <name type="scientific">Brachionus plicatilis</name>
    <name type="common">Marine rotifer</name>
    <name type="synonym">Brachionus muelleri</name>
    <dbReference type="NCBI Taxonomy" id="10195"/>
    <lineage>
        <taxon>Eukaryota</taxon>
        <taxon>Metazoa</taxon>
        <taxon>Spiralia</taxon>
        <taxon>Gnathifera</taxon>
        <taxon>Rotifera</taxon>
        <taxon>Eurotatoria</taxon>
        <taxon>Monogononta</taxon>
        <taxon>Pseudotrocha</taxon>
        <taxon>Ploima</taxon>
        <taxon>Brachionidae</taxon>
        <taxon>Brachionus</taxon>
    </lineage>
</organism>
<dbReference type="AlphaFoldDB" id="A0A3M7RH78"/>